<keyword evidence="6" id="KW-0413">Isomerase</keyword>
<evidence type="ECO:0000313" key="10">
    <source>
        <dbReference type="Proteomes" id="UP001597419"/>
    </source>
</evidence>
<dbReference type="CDD" id="cd02071">
    <property type="entry name" value="MM_CoA_mut_B12_BD"/>
    <property type="match status" value="1"/>
</dbReference>
<dbReference type="InterPro" id="IPR006099">
    <property type="entry name" value="MeMalonylCoA_mutase_a/b_cat"/>
</dbReference>
<comment type="subunit">
    <text evidence="3">Heterodimer of an alpha and a beta chain.</text>
</comment>
<dbReference type="SUPFAM" id="SSF52242">
    <property type="entry name" value="Cobalamin (vitamin B12)-binding domain"/>
    <property type="match status" value="1"/>
</dbReference>
<dbReference type="InterPro" id="IPR006098">
    <property type="entry name" value="MMCoA_mutase_a_cat"/>
</dbReference>
<keyword evidence="7" id="KW-0170">Cobalt</keyword>
<evidence type="ECO:0000256" key="4">
    <source>
        <dbReference type="ARBA" id="ARBA00022628"/>
    </source>
</evidence>
<evidence type="ECO:0000259" key="8">
    <source>
        <dbReference type="PROSITE" id="PS51332"/>
    </source>
</evidence>
<evidence type="ECO:0000313" key="9">
    <source>
        <dbReference type="EMBL" id="MFD2461927.1"/>
    </source>
</evidence>
<reference evidence="10" key="1">
    <citation type="journal article" date="2019" name="Int. J. Syst. Evol. Microbiol.">
        <title>The Global Catalogue of Microorganisms (GCM) 10K type strain sequencing project: providing services to taxonomists for standard genome sequencing and annotation.</title>
        <authorList>
            <consortium name="The Broad Institute Genomics Platform"/>
            <consortium name="The Broad Institute Genome Sequencing Center for Infectious Disease"/>
            <person name="Wu L."/>
            <person name="Ma J."/>
        </authorList>
    </citation>
    <scope>NUCLEOTIDE SEQUENCE [LARGE SCALE GENOMIC DNA]</scope>
    <source>
        <strain evidence="10">CGMCC 4.7643</strain>
    </source>
</reference>
<dbReference type="Proteomes" id="UP001597419">
    <property type="component" value="Unassembled WGS sequence"/>
</dbReference>
<dbReference type="Gene3D" id="3.40.50.280">
    <property type="entry name" value="Cobalamin-binding domain"/>
    <property type="match status" value="1"/>
</dbReference>
<name>A0ABW5GME4_9PSEU</name>
<sequence>MPYPTDRERDRPWVMRTYAGHSSAAASNELYRRNLAKGQTGLSVAFDLPTQTGYDPDHQLARGEVGKVGVPVSHLGDMRRLFDGIPLAEANTSMTINAPAMWLLALYVSVAREQAEAEGRDVDEVLAKLAGTTQNDIIKEYLSRGTYIFPPGPSLRLITDMIAWTVHHVPKWNPINICSYHLQEAGATPTQEVAYALCTAIAVLDAVRDSGQIDESDMGRVVSRISFFVNAGVRFVEEMSKMRAFTALWDEITRDRYGVTDPKARRLRYGVQVNSLGLTEAQPENNVQRIVLEMLAVSLSRGARARAIQLPAWNEALGLPRPWDQQWALRMQQVLAFETDLLEYEDIFDGSHVIQAKVDEIVAGAREEIAHVQDLGGAVAAVESGYMKSQLVTSLAEYRRGMENGERVLVGVNRFETTEPSPLQAEGAKAIETVDPAVEKAAIAAIEEWRERRDNTAVERALADLRTKAGTTENLFEATVDCARAGVTTGEWAAALRAVFGEYRAPTGVSASAAPGTGDPGLERVRARVEVTGDELGERLRILVGKPGLDGHSNGAEQVAVRARDVGFEVVYQGIRLTPEQIVAAAVQEGVHVVGLSVLSGSHLEVVPNVVDGLRAAGAGDIPVIVGGIIPPDDERLLLDRGIARVFTPKDYELTDIMDGIVSLVRERHGLPA</sequence>
<dbReference type="PROSITE" id="PS51332">
    <property type="entry name" value="B12_BINDING"/>
    <property type="match status" value="1"/>
</dbReference>
<organism evidence="9 10">
    <name type="scientific">Amycolatopsis samaneae</name>
    <dbReference type="NCBI Taxonomy" id="664691"/>
    <lineage>
        <taxon>Bacteria</taxon>
        <taxon>Bacillati</taxon>
        <taxon>Actinomycetota</taxon>
        <taxon>Actinomycetes</taxon>
        <taxon>Pseudonocardiales</taxon>
        <taxon>Pseudonocardiaceae</taxon>
        <taxon>Amycolatopsis</taxon>
    </lineage>
</organism>
<keyword evidence="4" id="KW-0846">Cobalamin</keyword>
<protein>
    <submittedName>
        <fullName evidence="9">Protein meaA</fullName>
    </submittedName>
</protein>
<evidence type="ECO:0000256" key="5">
    <source>
        <dbReference type="ARBA" id="ARBA00022723"/>
    </source>
</evidence>
<dbReference type="InterPro" id="IPR016176">
    <property type="entry name" value="Cbl-dep_enz_cat"/>
</dbReference>
<evidence type="ECO:0000256" key="2">
    <source>
        <dbReference type="ARBA" id="ARBA00008465"/>
    </source>
</evidence>
<gene>
    <name evidence="9" type="ORF">ACFSYJ_25190</name>
</gene>
<feature type="domain" description="B12-binding" evidence="8">
    <location>
        <begin position="539"/>
        <end position="668"/>
    </location>
</feature>
<dbReference type="EMBL" id="JBHUKU010000014">
    <property type="protein sequence ID" value="MFD2461927.1"/>
    <property type="molecule type" value="Genomic_DNA"/>
</dbReference>
<keyword evidence="5" id="KW-0479">Metal-binding</keyword>
<dbReference type="PANTHER" id="PTHR48101">
    <property type="entry name" value="METHYLMALONYL-COA MUTASE, MITOCHONDRIAL-RELATED"/>
    <property type="match status" value="1"/>
</dbReference>
<evidence type="ECO:0000256" key="7">
    <source>
        <dbReference type="ARBA" id="ARBA00023285"/>
    </source>
</evidence>
<comment type="similarity">
    <text evidence="2">Belongs to the methylmalonyl-CoA mutase family.</text>
</comment>
<keyword evidence="10" id="KW-1185">Reference proteome</keyword>
<proteinExistence type="inferred from homology"/>
<dbReference type="Pfam" id="PF01642">
    <property type="entry name" value="MM_CoA_mutase"/>
    <property type="match status" value="1"/>
</dbReference>
<dbReference type="InterPro" id="IPR006159">
    <property type="entry name" value="Acid_CoA_mut_C"/>
</dbReference>
<dbReference type="NCBIfam" id="TIGR00641">
    <property type="entry name" value="acid_CoA_mut_N"/>
    <property type="match status" value="1"/>
</dbReference>
<dbReference type="RefSeq" id="WP_345391062.1">
    <property type="nucleotide sequence ID" value="NZ_BAABHG010000004.1"/>
</dbReference>
<dbReference type="InterPro" id="IPR006158">
    <property type="entry name" value="Cobalamin-bd"/>
</dbReference>
<dbReference type="InterPro" id="IPR036724">
    <property type="entry name" value="Cobalamin-bd_sf"/>
</dbReference>
<comment type="cofactor">
    <cofactor evidence="1">
        <name>adenosylcob(III)alamin</name>
        <dbReference type="ChEBI" id="CHEBI:18408"/>
    </cofactor>
</comment>
<comment type="caution">
    <text evidence="9">The sequence shown here is derived from an EMBL/GenBank/DDBJ whole genome shotgun (WGS) entry which is preliminary data.</text>
</comment>
<dbReference type="Pfam" id="PF02310">
    <property type="entry name" value="B12-binding"/>
    <property type="match status" value="1"/>
</dbReference>
<dbReference type="PANTHER" id="PTHR48101:SF3">
    <property type="entry name" value="COENZYME B12-DEPENDENT MUTASE"/>
    <property type="match status" value="1"/>
</dbReference>
<accession>A0ABW5GME4</accession>
<evidence type="ECO:0000256" key="3">
    <source>
        <dbReference type="ARBA" id="ARBA00011870"/>
    </source>
</evidence>
<evidence type="ECO:0000256" key="1">
    <source>
        <dbReference type="ARBA" id="ARBA00001922"/>
    </source>
</evidence>
<dbReference type="NCBIfam" id="TIGR00640">
    <property type="entry name" value="acid_CoA_mut_C"/>
    <property type="match status" value="1"/>
</dbReference>
<dbReference type="Gene3D" id="3.20.20.240">
    <property type="entry name" value="Methylmalonyl-CoA mutase"/>
    <property type="match status" value="1"/>
</dbReference>
<evidence type="ECO:0000256" key="6">
    <source>
        <dbReference type="ARBA" id="ARBA00023235"/>
    </source>
</evidence>
<dbReference type="SUPFAM" id="SSF51703">
    <property type="entry name" value="Cobalamin (vitamin B12)-dependent enzymes"/>
    <property type="match status" value="1"/>
</dbReference>